<accession>A0A8T9BB13</accession>
<evidence type="ECO:0000256" key="6">
    <source>
        <dbReference type="ARBA" id="ARBA00023242"/>
    </source>
</evidence>
<reference evidence="7 8" key="1">
    <citation type="submission" date="2018-05" db="EMBL/GenBank/DDBJ databases">
        <title>Whole genome sequencing for identification of molecular markers to develop diagnostic detection tools for the regulated plant pathogen Lachnellula willkommii.</title>
        <authorList>
            <person name="Giroux E."/>
            <person name="Bilodeau G."/>
        </authorList>
    </citation>
    <scope>NUCLEOTIDE SEQUENCE [LARGE SCALE GENOMIC DNA]</scope>
    <source>
        <strain evidence="7 8">CBS 203.66</strain>
    </source>
</reference>
<dbReference type="OrthoDB" id="3172332at2759"/>
<organism evidence="7 8">
    <name type="scientific">Lachnellula arida</name>
    <dbReference type="NCBI Taxonomy" id="1316785"/>
    <lineage>
        <taxon>Eukaryota</taxon>
        <taxon>Fungi</taxon>
        <taxon>Dikarya</taxon>
        <taxon>Ascomycota</taxon>
        <taxon>Pezizomycotina</taxon>
        <taxon>Leotiomycetes</taxon>
        <taxon>Helotiales</taxon>
        <taxon>Lachnaceae</taxon>
        <taxon>Lachnellula</taxon>
    </lineage>
</organism>
<comment type="caution">
    <text evidence="7">The sequence shown here is derived from an EMBL/GenBank/DDBJ whole genome shotgun (WGS) entry which is preliminary data.</text>
</comment>
<keyword evidence="6" id="KW-0539">Nucleus</keyword>
<evidence type="ECO:0000256" key="1">
    <source>
        <dbReference type="ARBA" id="ARBA00022723"/>
    </source>
</evidence>
<protein>
    <recommendedName>
        <fullName evidence="9">Transcription factor domain-containing protein</fullName>
    </recommendedName>
</protein>
<evidence type="ECO:0008006" key="9">
    <source>
        <dbReference type="Google" id="ProtNLM"/>
    </source>
</evidence>
<evidence type="ECO:0000256" key="5">
    <source>
        <dbReference type="ARBA" id="ARBA00023163"/>
    </source>
</evidence>
<evidence type="ECO:0000313" key="7">
    <source>
        <dbReference type="EMBL" id="TVY15412.1"/>
    </source>
</evidence>
<evidence type="ECO:0000256" key="2">
    <source>
        <dbReference type="ARBA" id="ARBA00022833"/>
    </source>
</evidence>
<gene>
    <name evidence="7" type="ORF">LARI1_G007646</name>
</gene>
<dbReference type="GO" id="GO:0003677">
    <property type="term" value="F:DNA binding"/>
    <property type="evidence" value="ECO:0007669"/>
    <property type="project" value="UniProtKB-KW"/>
</dbReference>
<proteinExistence type="predicted"/>
<evidence type="ECO:0000256" key="4">
    <source>
        <dbReference type="ARBA" id="ARBA00023125"/>
    </source>
</evidence>
<keyword evidence="1" id="KW-0479">Metal-binding</keyword>
<evidence type="ECO:0000313" key="8">
    <source>
        <dbReference type="Proteomes" id="UP000469559"/>
    </source>
</evidence>
<evidence type="ECO:0000256" key="3">
    <source>
        <dbReference type="ARBA" id="ARBA00023015"/>
    </source>
</evidence>
<dbReference type="PANTHER" id="PTHR36206:SF4">
    <property type="entry name" value="HYPOTHETICAL CONSERVED PROTEIN (EUROFUNG)-RELATED"/>
    <property type="match status" value="1"/>
</dbReference>
<keyword evidence="3" id="KW-0805">Transcription regulation</keyword>
<dbReference type="GO" id="GO:0046872">
    <property type="term" value="F:metal ion binding"/>
    <property type="evidence" value="ECO:0007669"/>
    <property type="project" value="UniProtKB-KW"/>
</dbReference>
<dbReference type="InterPro" id="IPR052360">
    <property type="entry name" value="Transcr_Regulatory_Proteins"/>
</dbReference>
<dbReference type="PANTHER" id="PTHR36206">
    <property type="entry name" value="ASPERCRYPTIN BIOSYNTHESIS CLUSTER-SPECIFIC TRANSCRIPTION REGULATOR ATNN-RELATED"/>
    <property type="match status" value="1"/>
</dbReference>
<dbReference type="EMBL" id="QGMF01000506">
    <property type="protein sequence ID" value="TVY15412.1"/>
    <property type="molecule type" value="Genomic_DNA"/>
</dbReference>
<dbReference type="Proteomes" id="UP000469559">
    <property type="component" value="Unassembled WGS sequence"/>
</dbReference>
<sequence length="424" mass="48162">MEPTKPQKDPGFQNFGNEDEFRCFCLYREEVAPQLSYFNQSIWQTLLLLAGQDQDFIRHAIIAIGGLRRSTKLKGLERTGEENSSDLNAASLYEFALLHYDQFLAGIKTHIAVGTRDQGRRLAMISCLLVVCIESMQLHHQNALLHCQQGFKLIEELKIDNGTPDSNNRGGISSPAPSVIEDELLQQFDRMELQVLALYDTRTGEKHQILKDEGNLSVKNMPEAFMNIKDARRYLELIMRRTFHFMAYAHAEKSALLNFREVLEDASAFDNPVETSRALDIPDGLQVSHPFLGICCSQNMLLVHSSNTLKEAILTVGFHASRCNKRSINCRDRRLRRDALDLLCTRPWREAQWMSLVCADVARFKLETEEDGVETDHIPEWARVRLTGVDVTEKEWKGTLHGIRGVGDSAVLIQSVRNWSGMGD</sequence>
<keyword evidence="4" id="KW-0238">DNA-binding</keyword>
<dbReference type="AlphaFoldDB" id="A0A8T9BB13"/>
<keyword evidence="2" id="KW-0862">Zinc</keyword>
<name>A0A8T9BB13_9HELO</name>
<keyword evidence="8" id="KW-1185">Reference proteome</keyword>
<keyword evidence="5" id="KW-0804">Transcription</keyword>